<feature type="transmembrane region" description="Helical" evidence="6">
    <location>
        <begin position="322"/>
        <end position="340"/>
    </location>
</feature>
<dbReference type="PANTHER" id="PTHR30250">
    <property type="entry name" value="PST FAMILY PREDICTED COLANIC ACID TRANSPORTER"/>
    <property type="match status" value="1"/>
</dbReference>
<feature type="transmembrane region" description="Helical" evidence="6">
    <location>
        <begin position="224"/>
        <end position="243"/>
    </location>
</feature>
<dbReference type="OrthoDB" id="9775950at2"/>
<keyword evidence="8" id="KW-1185">Reference proteome</keyword>
<feature type="transmembrane region" description="Helical" evidence="6">
    <location>
        <begin position="283"/>
        <end position="302"/>
    </location>
</feature>
<dbReference type="EMBL" id="WSLF01000020">
    <property type="protein sequence ID" value="KAE9628451.1"/>
    <property type="molecule type" value="Genomic_DNA"/>
</dbReference>
<dbReference type="GO" id="GO:0005886">
    <property type="term" value="C:plasma membrane"/>
    <property type="evidence" value="ECO:0007669"/>
    <property type="project" value="UniProtKB-SubCell"/>
</dbReference>
<feature type="transmembrane region" description="Helical" evidence="6">
    <location>
        <begin position="40"/>
        <end position="63"/>
    </location>
</feature>
<feature type="transmembrane region" description="Helical" evidence="6">
    <location>
        <begin position="476"/>
        <end position="496"/>
    </location>
</feature>
<accession>A0A7C8HF65</accession>
<reference evidence="7 8" key="1">
    <citation type="submission" date="2019-12" db="EMBL/GenBank/DDBJ databases">
        <title>Defluviitalea raffinosedens, isolated from a biogas fermenter, genome sequencing and characterization.</title>
        <authorList>
            <person name="Rettenmaier R."/>
            <person name="Schneider M."/>
            <person name="Neuhaus K."/>
            <person name="Liebl W."/>
            <person name="Zverlov V."/>
        </authorList>
    </citation>
    <scope>NUCLEOTIDE SEQUENCE [LARGE SCALE GENOMIC DNA]</scope>
    <source>
        <strain evidence="7 8">249c-K6</strain>
    </source>
</reference>
<dbReference type="RefSeq" id="WP_158741769.1">
    <property type="nucleotide sequence ID" value="NZ_WSLF01000020.1"/>
</dbReference>
<comment type="subcellular location">
    <subcellularLocation>
        <location evidence="1">Cell membrane</location>
        <topology evidence="1">Multi-pass membrane protein</topology>
    </subcellularLocation>
</comment>
<feature type="transmembrane region" description="Helical" evidence="6">
    <location>
        <begin position="126"/>
        <end position="146"/>
    </location>
</feature>
<dbReference type="PANTHER" id="PTHR30250:SF24">
    <property type="entry name" value="STAGE V SPORULATION PROTEIN B"/>
    <property type="match status" value="1"/>
</dbReference>
<dbReference type="PIRSF" id="PIRSF038958">
    <property type="entry name" value="PG_synth_SpoVB"/>
    <property type="match status" value="1"/>
</dbReference>
<gene>
    <name evidence="7" type="primary">spoVB</name>
    <name evidence="7" type="ORF">GND95_13995</name>
</gene>
<feature type="transmembrane region" description="Helical" evidence="6">
    <location>
        <begin position="158"/>
        <end position="176"/>
    </location>
</feature>
<evidence type="ECO:0000256" key="1">
    <source>
        <dbReference type="ARBA" id="ARBA00004651"/>
    </source>
</evidence>
<evidence type="ECO:0000256" key="3">
    <source>
        <dbReference type="ARBA" id="ARBA00022692"/>
    </source>
</evidence>
<feature type="transmembrane region" description="Helical" evidence="6">
    <location>
        <begin position="360"/>
        <end position="379"/>
    </location>
</feature>
<proteinExistence type="predicted"/>
<dbReference type="InterPro" id="IPR024923">
    <property type="entry name" value="PG_synth_SpoVB"/>
</dbReference>
<dbReference type="Proteomes" id="UP000483018">
    <property type="component" value="Unassembled WGS sequence"/>
</dbReference>
<dbReference type="InterPro" id="IPR014249">
    <property type="entry name" value="Spore_V_B"/>
</dbReference>
<feature type="transmembrane region" description="Helical" evidence="6">
    <location>
        <begin position="391"/>
        <end position="408"/>
    </location>
</feature>
<comment type="caution">
    <text evidence="7">The sequence shown here is derived from an EMBL/GenBank/DDBJ whole genome shotgun (WGS) entry which is preliminary data.</text>
</comment>
<keyword evidence="2" id="KW-1003">Cell membrane</keyword>
<keyword evidence="5 6" id="KW-0472">Membrane</keyword>
<evidence type="ECO:0000313" key="7">
    <source>
        <dbReference type="EMBL" id="KAE9628451.1"/>
    </source>
</evidence>
<feature type="transmembrane region" description="Helical" evidence="6">
    <location>
        <begin position="84"/>
        <end position="106"/>
    </location>
</feature>
<dbReference type="CDD" id="cd13124">
    <property type="entry name" value="MATE_SpoVB_like"/>
    <property type="match status" value="1"/>
</dbReference>
<dbReference type="Pfam" id="PF01943">
    <property type="entry name" value="Polysacc_synt"/>
    <property type="match status" value="1"/>
</dbReference>
<evidence type="ECO:0000256" key="6">
    <source>
        <dbReference type="SAM" id="Phobius"/>
    </source>
</evidence>
<feature type="transmembrane region" description="Helical" evidence="6">
    <location>
        <begin position="414"/>
        <end position="433"/>
    </location>
</feature>
<feature type="transmembrane region" description="Helical" evidence="6">
    <location>
        <begin position="445"/>
        <end position="464"/>
    </location>
</feature>
<organism evidence="7 8">
    <name type="scientific">Defluviitalea raffinosedens</name>
    <dbReference type="NCBI Taxonomy" id="1450156"/>
    <lineage>
        <taxon>Bacteria</taxon>
        <taxon>Bacillati</taxon>
        <taxon>Bacillota</taxon>
        <taxon>Clostridia</taxon>
        <taxon>Lachnospirales</taxon>
        <taxon>Defluviitaleaceae</taxon>
        <taxon>Defluviitalea</taxon>
    </lineage>
</organism>
<name>A0A7C8HF65_9FIRM</name>
<evidence type="ECO:0000256" key="4">
    <source>
        <dbReference type="ARBA" id="ARBA00022989"/>
    </source>
</evidence>
<dbReference type="NCBIfam" id="TIGR02900">
    <property type="entry name" value="spore_V_B"/>
    <property type="match status" value="1"/>
</dbReference>
<dbReference type="InterPro" id="IPR050833">
    <property type="entry name" value="Poly_Biosynth_Transport"/>
</dbReference>
<evidence type="ECO:0000256" key="5">
    <source>
        <dbReference type="ARBA" id="ARBA00023136"/>
    </source>
</evidence>
<evidence type="ECO:0000313" key="8">
    <source>
        <dbReference type="Proteomes" id="UP000483018"/>
    </source>
</evidence>
<keyword evidence="4 6" id="KW-1133">Transmembrane helix</keyword>
<feature type="transmembrane region" description="Helical" evidence="6">
    <location>
        <begin position="182"/>
        <end position="204"/>
    </location>
</feature>
<dbReference type="InterPro" id="IPR002797">
    <property type="entry name" value="Polysacc_synth"/>
</dbReference>
<dbReference type="AlphaFoldDB" id="A0A7C8HF65"/>
<keyword evidence="3 6" id="KW-0812">Transmembrane</keyword>
<protein>
    <submittedName>
        <fullName evidence="7">Stage V sporulation protein B</fullName>
    </submittedName>
</protein>
<sequence length="511" mass="56705">MAKKNLVTGALILTAASFITRILGFIYRIYMSNLIGAEGMGLYQLIFPIYMLAWTISASGISLSVSKLVAQENAKREYGNMHRIVKISVLLSVGIGFIISAFIYYFAPWIASSILKEPRTILSLKILAVCVPFMAAASSIKGYFYGMQEMTKPAVSQVLEQISRMLIIYFLASFFIPKGLSYACALSVIGICAGEFISFLYVCISYKRNKQRKKIIKKPTLNLFQAYSALLAMAIPLTGNRFITSLLSSIENIMIPIQLQAFGMSNTEAISIYGQFSGMAMPLIFFPSMVTGSLSVALVPAVSEAKAVNNTRQIHRTVSKSIHFTSLIGIGATCLFAVFSKELGLAVYNQEDVGDMLYSMAWICPFFYLQTTLAGILNGLGQQVATFKHNVIGSIISILFIYFFVPMFGFKGFLWAVIVSSITITLLHLRKVLKFTSLTLELSKWVIRPGLAATASALTAKYIMNHYLLTQFSLRWSMTFTLIALAASYIIFLFLLQSITKEDLKILKRNI</sequence>
<evidence type="ECO:0000256" key="2">
    <source>
        <dbReference type="ARBA" id="ARBA00022475"/>
    </source>
</evidence>